<evidence type="ECO:0000313" key="3">
    <source>
        <dbReference type="Proteomes" id="UP001345963"/>
    </source>
</evidence>
<name>A0ABU7C006_9TELE</name>
<comment type="caution">
    <text evidence="2">The sequence shown here is derived from an EMBL/GenBank/DDBJ whole genome shotgun (WGS) entry which is preliminary data.</text>
</comment>
<reference evidence="2 3" key="1">
    <citation type="submission" date="2021-07" db="EMBL/GenBank/DDBJ databases">
        <authorList>
            <person name="Palmer J.M."/>
        </authorList>
    </citation>
    <scope>NUCLEOTIDE SEQUENCE [LARGE SCALE GENOMIC DNA]</scope>
    <source>
        <strain evidence="2 3">AT_MEX2019</strain>
        <tissue evidence="2">Muscle</tissue>
    </source>
</reference>
<feature type="region of interest" description="Disordered" evidence="1">
    <location>
        <begin position="56"/>
        <end position="81"/>
    </location>
</feature>
<dbReference type="EMBL" id="JAHUTI010073731">
    <property type="protein sequence ID" value="MED6256242.1"/>
    <property type="molecule type" value="Genomic_DNA"/>
</dbReference>
<protein>
    <submittedName>
        <fullName evidence="2">Uncharacterized protein</fullName>
    </submittedName>
</protein>
<proteinExistence type="predicted"/>
<gene>
    <name evidence="2" type="ORF">ATANTOWER_022413</name>
</gene>
<feature type="compositionally biased region" description="Polar residues" evidence="1">
    <location>
        <begin position="70"/>
        <end position="81"/>
    </location>
</feature>
<evidence type="ECO:0000256" key="1">
    <source>
        <dbReference type="SAM" id="MobiDB-lite"/>
    </source>
</evidence>
<accession>A0ABU7C006</accession>
<organism evidence="2 3">
    <name type="scientific">Ataeniobius toweri</name>
    <dbReference type="NCBI Taxonomy" id="208326"/>
    <lineage>
        <taxon>Eukaryota</taxon>
        <taxon>Metazoa</taxon>
        <taxon>Chordata</taxon>
        <taxon>Craniata</taxon>
        <taxon>Vertebrata</taxon>
        <taxon>Euteleostomi</taxon>
        <taxon>Actinopterygii</taxon>
        <taxon>Neopterygii</taxon>
        <taxon>Teleostei</taxon>
        <taxon>Neoteleostei</taxon>
        <taxon>Acanthomorphata</taxon>
        <taxon>Ovalentaria</taxon>
        <taxon>Atherinomorphae</taxon>
        <taxon>Cyprinodontiformes</taxon>
        <taxon>Goodeidae</taxon>
        <taxon>Ataeniobius</taxon>
    </lineage>
</organism>
<dbReference type="Proteomes" id="UP001345963">
    <property type="component" value="Unassembled WGS sequence"/>
</dbReference>
<keyword evidence="3" id="KW-1185">Reference proteome</keyword>
<evidence type="ECO:0000313" key="2">
    <source>
        <dbReference type="EMBL" id="MED6256242.1"/>
    </source>
</evidence>
<sequence length="101" mass="10846">MEMCQVQATLTRLNLCSPSVVSVSLHVWQVLFHFSSSPPDPADVLHLVIYSVGGGGRGKAGKSHGDAELNANQTTEDSATSFTVKKDVEDLRKLGETCTDK</sequence>